<dbReference type="EMBL" id="LMBR01000065">
    <property type="protein sequence ID" value="KUL31306.1"/>
    <property type="molecule type" value="Genomic_DNA"/>
</dbReference>
<sequence length="505" mass="54077">MKKRGKRLKYLLLLLVGIAVGGVVFANVEFSFPGRNAGLNLSNKPNYATAKNNFENYPIQTLRDFNEAFVKIAESATPSVVTIFTEKTVNRRVISPFEFFGRSPFDDFFGTPKGGSQNGRKEVQRGLGSGVIVTSDGYILTNNHVVDKADAIYIRTSDNRKIEAKIIGTDPKTDLAVIKVNVRGLKPIMIGDSERLRVGEWVIAIGSPLGESLARTVTQGIVSAIGRSNVGLADYEDFIQTDAAINPGNSGGPLVNINGELVGINTAIASRTGGFEGIGFAVPSNMAQKVLNSLITTGKVTRGYLGVSIQDIDENIAKGLQLQSASGVLVGTVVAGSPAAKSGIRTGDVILDFNDRKSTSSVELRNEIAVMSPGSVVKIRILRDGEVKIFSVRLEEQPAQASVSSEPAQQNLEVLGFRSQELTPPLAQQFQLQPGAGKVIVTDVDQSGNAFRAGLRAGDVIIAINKQAISSFAQYTALLQKVKSGDLVFLLVDRRGSKVYFAFNL</sequence>
<keyword evidence="6" id="KW-0720">Serine protease</keyword>
<dbReference type="SMART" id="SM00228">
    <property type="entry name" value="PDZ"/>
    <property type="match status" value="2"/>
</dbReference>
<dbReference type="AlphaFoldDB" id="A0A101JQX3"/>
<dbReference type="RefSeq" id="WP_059138582.1">
    <property type="nucleotide sequence ID" value="NZ_LMBR01000065.1"/>
</dbReference>
<feature type="domain" description="PDZ" evidence="9">
    <location>
        <begin position="294"/>
        <end position="385"/>
    </location>
</feature>
<dbReference type="SUPFAM" id="SSF50494">
    <property type="entry name" value="Trypsin-like serine proteases"/>
    <property type="match status" value="1"/>
</dbReference>
<dbReference type="Gene3D" id="2.30.42.10">
    <property type="match status" value="2"/>
</dbReference>
<gene>
    <name evidence="10" type="ORF">ASB62_03120</name>
</gene>
<organism evidence="10 11">
    <name type="scientific">Chlorobium limicola</name>
    <dbReference type="NCBI Taxonomy" id="1092"/>
    <lineage>
        <taxon>Bacteria</taxon>
        <taxon>Pseudomonadati</taxon>
        <taxon>Chlorobiota</taxon>
        <taxon>Chlorobiia</taxon>
        <taxon>Chlorobiales</taxon>
        <taxon>Chlorobiaceae</taxon>
        <taxon>Chlorobium/Pelodictyon group</taxon>
        <taxon>Chlorobium</taxon>
    </lineage>
</organism>
<feature type="active site" description="Charge relay system" evidence="7">
    <location>
        <position position="250"/>
    </location>
</feature>
<dbReference type="InterPro" id="IPR001940">
    <property type="entry name" value="Peptidase_S1C"/>
</dbReference>
<dbReference type="NCBIfam" id="TIGR02037">
    <property type="entry name" value="degP_htrA_DO"/>
    <property type="match status" value="1"/>
</dbReference>
<dbReference type="InterPro" id="IPR036034">
    <property type="entry name" value="PDZ_sf"/>
</dbReference>
<dbReference type="Gene3D" id="2.40.10.120">
    <property type="match status" value="1"/>
</dbReference>
<feature type="binding site" evidence="8">
    <location>
        <position position="174"/>
    </location>
    <ligand>
        <name>substrate</name>
    </ligand>
</feature>
<evidence type="ECO:0000256" key="8">
    <source>
        <dbReference type="PIRSR" id="PIRSR611782-2"/>
    </source>
</evidence>
<feature type="domain" description="PDZ" evidence="9">
    <location>
        <begin position="402"/>
        <end position="496"/>
    </location>
</feature>
<evidence type="ECO:0000259" key="9">
    <source>
        <dbReference type="PROSITE" id="PS50106"/>
    </source>
</evidence>
<evidence type="ECO:0000256" key="4">
    <source>
        <dbReference type="ARBA" id="ARBA00022737"/>
    </source>
</evidence>
<feature type="binding site" evidence="8">
    <location>
        <begin position="248"/>
        <end position="250"/>
    </location>
    <ligand>
        <name>substrate</name>
    </ligand>
</feature>
<dbReference type="InterPro" id="IPR001478">
    <property type="entry name" value="PDZ"/>
</dbReference>
<dbReference type="PRINTS" id="PR00834">
    <property type="entry name" value="PROTEASES2C"/>
</dbReference>
<evidence type="ECO:0000256" key="2">
    <source>
        <dbReference type="ARBA" id="ARBA00022670"/>
    </source>
</evidence>
<keyword evidence="5" id="KW-0378">Hydrolase</keyword>
<dbReference type="PANTHER" id="PTHR22939:SF129">
    <property type="entry name" value="SERINE PROTEASE HTRA2, MITOCHONDRIAL"/>
    <property type="match status" value="1"/>
</dbReference>
<feature type="binding site" evidence="8">
    <location>
        <position position="144"/>
    </location>
    <ligand>
        <name>substrate</name>
    </ligand>
</feature>
<dbReference type="InterPro" id="IPR009003">
    <property type="entry name" value="Peptidase_S1_PA"/>
</dbReference>
<dbReference type="SUPFAM" id="SSF50156">
    <property type="entry name" value="PDZ domain-like"/>
    <property type="match status" value="2"/>
</dbReference>
<comment type="caution">
    <text evidence="10">The sequence shown here is derived from an EMBL/GenBank/DDBJ whole genome shotgun (WGS) entry which is preliminary data.</text>
</comment>
<keyword evidence="4" id="KW-0677">Repeat</keyword>
<protein>
    <submittedName>
        <fullName evidence="10">Protease</fullName>
    </submittedName>
</protein>
<reference evidence="10 11" key="1">
    <citation type="submission" date="2015-10" db="EMBL/GenBank/DDBJ databases">
        <title>Draft Genome Sequence of Chlorobium limicola strain Frasassi Growing under Artificial Lighting in the Frasassi Cave System.</title>
        <authorList>
            <person name="Mansor M."/>
            <person name="Macalady J."/>
        </authorList>
    </citation>
    <scope>NUCLEOTIDE SEQUENCE [LARGE SCALE GENOMIC DNA]</scope>
    <source>
        <strain evidence="10 11">Frasassi</strain>
    </source>
</reference>
<feature type="active site" description="Charge relay system" evidence="7">
    <location>
        <position position="144"/>
    </location>
</feature>
<evidence type="ECO:0000256" key="3">
    <source>
        <dbReference type="ARBA" id="ARBA00022729"/>
    </source>
</evidence>
<evidence type="ECO:0000256" key="5">
    <source>
        <dbReference type="ARBA" id="ARBA00022801"/>
    </source>
</evidence>
<feature type="binding site" evidence="8">
    <location>
        <position position="86"/>
    </location>
    <ligand>
        <name>substrate</name>
    </ligand>
</feature>
<keyword evidence="3" id="KW-0732">Signal</keyword>
<comment type="similarity">
    <text evidence="1">Belongs to the peptidase S1C family.</text>
</comment>
<dbReference type="GO" id="GO:0042597">
    <property type="term" value="C:periplasmic space"/>
    <property type="evidence" value="ECO:0007669"/>
    <property type="project" value="TreeGrafter"/>
</dbReference>
<dbReference type="OrthoDB" id="9758917at2"/>
<name>A0A101JQX3_CHLLI</name>
<dbReference type="CDD" id="cd10839">
    <property type="entry name" value="cpPDZ1_DegP-like"/>
    <property type="match status" value="1"/>
</dbReference>
<evidence type="ECO:0000256" key="7">
    <source>
        <dbReference type="PIRSR" id="PIRSR611782-1"/>
    </source>
</evidence>
<dbReference type="Pfam" id="PF13180">
    <property type="entry name" value="PDZ_2"/>
    <property type="match status" value="2"/>
</dbReference>
<dbReference type="InterPro" id="IPR011782">
    <property type="entry name" value="Pept_S1C_Do"/>
</dbReference>
<proteinExistence type="inferred from homology"/>
<dbReference type="Proteomes" id="UP000053937">
    <property type="component" value="Unassembled WGS sequence"/>
</dbReference>
<dbReference type="PROSITE" id="PS50106">
    <property type="entry name" value="PDZ"/>
    <property type="match status" value="2"/>
</dbReference>
<dbReference type="GO" id="GO:0004252">
    <property type="term" value="F:serine-type endopeptidase activity"/>
    <property type="evidence" value="ECO:0007669"/>
    <property type="project" value="InterPro"/>
</dbReference>
<dbReference type="GO" id="GO:0006515">
    <property type="term" value="P:protein quality control for misfolded or incompletely synthesized proteins"/>
    <property type="evidence" value="ECO:0007669"/>
    <property type="project" value="TreeGrafter"/>
</dbReference>
<evidence type="ECO:0000256" key="6">
    <source>
        <dbReference type="ARBA" id="ARBA00022825"/>
    </source>
</evidence>
<keyword evidence="2 10" id="KW-0645">Protease</keyword>
<evidence type="ECO:0000256" key="1">
    <source>
        <dbReference type="ARBA" id="ARBA00010541"/>
    </source>
</evidence>
<evidence type="ECO:0000313" key="11">
    <source>
        <dbReference type="Proteomes" id="UP000053937"/>
    </source>
</evidence>
<dbReference type="Pfam" id="PF13365">
    <property type="entry name" value="Trypsin_2"/>
    <property type="match status" value="1"/>
</dbReference>
<keyword evidence="11" id="KW-1185">Reference proteome</keyword>
<evidence type="ECO:0000313" key="10">
    <source>
        <dbReference type="EMBL" id="KUL31306.1"/>
    </source>
</evidence>
<dbReference type="PANTHER" id="PTHR22939">
    <property type="entry name" value="SERINE PROTEASE FAMILY S1C HTRA-RELATED"/>
    <property type="match status" value="1"/>
</dbReference>
<accession>A0A101JQX3</accession>
<feature type="active site" description="Charge relay system" evidence="7">
    <location>
        <position position="174"/>
    </location>
</feature>